<dbReference type="KEGG" id="swi:Swit_4178"/>
<feature type="domain" description="CN hydrolase" evidence="2">
    <location>
        <begin position="8"/>
        <end position="281"/>
    </location>
</feature>
<dbReference type="InterPro" id="IPR003010">
    <property type="entry name" value="C-N_Hydrolase"/>
</dbReference>
<protein>
    <submittedName>
        <fullName evidence="3">Nitrilase</fullName>
        <ecNumber evidence="3">3.5.5.1</ecNumber>
    </submittedName>
</protein>
<evidence type="ECO:0000256" key="1">
    <source>
        <dbReference type="ARBA" id="ARBA00008129"/>
    </source>
</evidence>
<dbReference type="EMBL" id="CP000699">
    <property type="protein sequence ID" value="ABQ70518.1"/>
    <property type="molecule type" value="Genomic_DNA"/>
</dbReference>
<dbReference type="GO" id="GO:0000257">
    <property type="term" value="F:nitrilase activity"/>
    <property type="evidence" value="ECO:0007669"/>
    <property type="project" value="UniProtKB-EC"/>
</dbReference>
<dbReference type="EC" id="3.5.5.1" evidence="3"/>
<dbReference type="OrthoDB" id="9803803at2"/>
<dbReference type="GO" id="GO:0051410">
    <property type="term" value="P:detoxification of nitrogen compound"/>
    <property type="evidence" value="ECO:0007669"/>
    <property type="project" value="TreeGrafter"/>
</dbReference>
<dbReference type="InterPro" id="IPR036526">
    <property type="entry name" value="C-N_Hydrolase_sf"/>
</dbReference>
<evidence type="ECO:0000313" key="3">
    <source>
        <dbReference type="EMBL" id="ABQ70518.1"/>
    </source>
</evidence>
<dbReference type="PANTHER" id="PTHR46044">
    <property type="entry name" value="NITRILASE"/>
    <property type="match status" value="1"/>
</dbReference>
<dbReference type="AlphaFoldDB" id="A0A9J9LFW4"/>
<keyword evidence="3" id="KW-0378">Hydrolase</keyword>
<reference evidence="3 4" key="1">
    <citation type="journal article" date="2010" name="J. Bacteriol.">
        <title>Genome sequence of the dioxin-mineralizing bacterium Sphingomonas wittichii RW1.</title>
        <authorList>
            <person name="Miller T.R."/>
            <person name="Delcher A.L."/>
            <person name="Salzberg S.L."/>
            <person name="Saunders E."/>
            <person name="Detter J.C."/>
            <person name="Halden R.U."/>
        </authorList>
    </citation>
    <scope>NUCLEOTIDE SEQUENCE [LARGE SCALE GENOMIC DNA]</scope>
    <source>
        <strain evidence="4">DSM 6014 / CCUG 31198 / JCM 15750 / NBRC 105917 / EY 4224 / RW1</strain>
    </source>
</reference>
<dbReference type="GO" id="GO:0018822">
    <property type="term" value="F:nitrile hydratase activity"/>
    <property type="evidence" value="ECO:0007669"/>
    <property type="project" value="TreeGrafter"/>
</dbReference>
<keyword evidence="4" id="KW-1185">Reference proteome</keyword>
<dbReference type="InterPro" id="IPR044149">
    <property type="entry name" value="Nitrilases_CHs"/>
</dbReference>
<dbReference type="SUPFAM" id="SSF56317">
    <property type="entry name" value="Carbon-nitrogen hydrolase"/>
    <property type="match status" value="1"/>
</dbReference>
<dbReference type="PANTHER" id="PTHR46044:SF1">
    <property type="entry name" value="CN HYDROLASE DOMAIN-CONTAINING PROTEIN"/>
    <property type="match status" value="1"/>
</dbReference>
<comment type="similarity">
    <text evidence="1">Belongs to the carbon-nitrogen hydrolase superfamily. Nitrilase family.</text>
</comment>
<name>A0A9J9LFW4_RHIWR</name>
<dbReference type="Pfam" id="PF00795">
    <property type="entry name" value="CN_hydrolase"/>
    <property type="match status" value="1"/>
</dbReference>
<organism evidence="3 4">
    <name type="scientific">Rhizorhabdus wittichii (strain DSM 6014 / CCUG 31198 / JCM 15750 / NBRC 105917 / EY 4224 / RW1)</name>
    <name type="common">Sphingomonas wittichii</name>
    <dbReference type="NCBI Taxonomy" id="392499"/>
    <lineage>
        <taxon>Bacteria</taxon>
        <taxon>Pseudomonadati</taxon>
        <taxon>Pseudomonadota</taxon>
        <taxon>Alphaproteobacteria</taxon>
        <taxon>Sphingomonadales</taxon>
        <taxon>Sphingomonadaceae</taxon>
        <taxon>Rhizorhabdus</taxon>
    </lineage>
</organism>
<gene>
    <name evidence="3" type="ordered locus">Swit_4178</name>
</gene>
<evidence type="ECO:0000313" key="4">
    <source>
        <dbReference type="Proteomes" id="UP000001989"/>
    </source>
</evidence>
<accession>A0A9J9LFW4</accession>
<dbReference type="PROSITE" id="PS50263">
    <property type="entry name" value="CN_HYDROLASE"/>
    <property type="match status" value="1"/>
</dbReference>
<dbReference type="CDD" id="cd07564">
    <property type="entry name" value="nitrilases_CHs"/>
    <property type="match status" value="1"/>
</dbReference>
<dbReference type="Gene3D" id="3.60.110.10">
    <property type="entry name" value="Carbon-nitrogen hydrolase"/>
    <property type="match status" value="1"/>
</dbReference>
<evidence type="ECO:0000259" key="2">
    <source>
        <dbReference type="PROSITE" id="PS50263"/>
    </source>
</evidence>
<proteinExistence type="inferred from homology"/>
<sequence length="353" mass="38348">MNEGFQKVRVAAAQISPAFLDREGSTEIACHWIAEAARGGAELLSFGEAWLPAYPFWIFMGSPIYSAQFSRRLYENAVEIPSATTDRLCEAARKAGIHVVMGLTELWGGSLYLAQLFINDRGEIVGHRRKLKPTHWERAIWGEGDGSDFFVVPTSIGRLGALNCWEHLQPLNLFAMNAFGEQIHVAAWPAFAIYNRVDPSFTNEANLAASRAYAMATQTFVIHTSAVVDDATVELLCDDDDKRLLLESGGGQCAVINPLGAIISTPLSSTAQGLVFADCDFGVIASAKMSNDPAGHYQRGDVFQVHFNPAPRRPLVPRAAIAADPTTAASEDLPNIKHPPFSPAVKLPIVVDD</sequence>
<dbReference type="Proteomes" id="UP000001989">
    <property type="component" value="Chromosome"/>
</dbReference>